<name>A0A368DSS5_9PROT</name>
<dbReference type="GO" id="GO:0008270">
    <property type="term" value="F:zinc ion binding"/>
    <property type="evidence" value="ECO:0007669"/>
    <property type="project" value="InterPro"/>
</dbReference>
<keyword evidence="2" id="KW-0862">Zinc</keyword>
<sequence length="68" mass="7708">MKKYTCPICKKNSKDKFSPFCSDTCANKDLGNWLTGRYVIPGEKITDDSAFDNLELIDTNIKDKLDLS</sequence>
<dbReference type="InterPro" id="IPR013088">
    <property type="entry name" value="Znf_NHR/GATA"/>
</dbReference>
<dbReference type="AlphaFoldDB" id="A0A368DSS5"/>
<proteinExistence type="predicted"/>
<protein>
    <submittedName>
        <fullName evidence="3">DNA gyrase inhibitor YacG</fullName>
    </submittedName>
</protein>
<keyword evidence="1" id="KW-0479">Metal-binding</keyword>
<dbReference type="InterPro" id="IPR005584">
    <property type="entry name" value="DNA_gyrase_inhibitor_YacG"/>
</dbReference>
<dbReference type="SUPFAM" id="SSF57716">
    <property type="entry name" value="Glucocorticoid receptor-like (DNA-binding domain)"/>
    <property type="match status" value="1"/>
</dbReference>
<dbReference type="GO" id="GO:0006355">
    <property type="term" value="P:regulation of DNA-templated transcription"/>
    <property type="evidence" value="ECO:0007669"/>
    <property type="project" value="InterPro"/>
</dbReference>
<dbReference type="PANTHER" id="PTHR36150">
    <property type="entry name" value="DNA GYRASE INHIBITOR YACG"/>
    <property type="match status" value="1"/>
</dbReference>
<dbReference type="Gene3D" id="3.30.50.10">
    <property type="entry name" value="Erythroid Transcription Factor GATA-1, subunit A"/>
    <property type="match status" value="1"/>
</dbReference>
<evidence type="ECO:0000256" key="2">
    <source>
        <dbReference type="ARBA" id="ARBA00022833"/>
    </source>
</evidence>
<reference evidence="3 4" key="1">
    <citation type="journal article" date="2018" name="Microbiome">
        <title>Fine metagenomic profile of the Mediterranean stratified and mixed water columns revealed by assembly and recruitment.</title>
        <authorList>
            <person name="Haro-Moreno J.M."/>
            <person name="Lopez-Perez M."/>
            <person name="De La Torre J.R."/>
            <person name="Picazo A."/>
            <person name="Camacho A."/>
            <person name="Rodriguez-Valera F."/>
        </authorList>
    </citation>
    <scope>NUCLEOTIDE SEQUENCE [LARGE SCALE GENOMIC DNA]</scope>
    <source>
        <strain evidence="3">MED-G57</strain>
    </source>
</reference>
<gene>
    <name evidence="3" type="ORF">DBW71_00740</name>
</gene>
<dbReference type="Proteomes" id="UP000253570">
    <property type="component" value="Unassembled WGS sequence"/>
</dbReference>
<evidence type="ECO:0000313" key="3">
    <source>
        <dbReference type="EMBL" id="RCL74704.1"/>
    </source>
</evidence>
<accession>A0A368DSS5</accession>
<evidence type="ECO:0000313" key="4">
    <source>
        <dbReference type="Proteomes" id="UP000253570"/>
    </source>
</evidence>
<evidence type="ECO:0000256" key="1">
    <source>
        <dbReference type="ARBA" id="ARBA00022723"/>
    </source>
</evidence>
<organism evidence="3 4">
    <name type="scientific">PS1 clade bacterium</name>
    <dbReference type="NCBI Taxonomy" id="2175152"/>
    <lineage>
        <taxon>Bacteria</taxon>
        <taxon>Pseudomonadati</taxon>
        <taxon>Pseudomonadota</taxon>
        <taxon>Alphaproteobacteria</taxon>
        <taxon>PS1 clade</taxon>
    </lineage>
</organism>
<dbReference type="PANTHER" id="PTHR36150:SF1">
    <property type="entry name" value="DNA GYRASE INHIBITOR YACG"/>
    <property type="match status" value="1"/>
</dbReference>
<comment type="caution">
    <text evidence="3">The sequence shown here is derived from an EMBL/GenBank/DDBJ whole genome shotgun (WGS) entry which is preliminary data.</text>
</comment>
<dbReference type="Pfam" id="PF03884">
    <property type="entry name" value="YacG"/>
    <property type="match status" value="1"/>
</dbReference>
<dbReference type="EMBL" id="QOQD01000001">
    <property type="protein sequence ID" value="RCL74704.1"/>
    <property type="molecule type" value="Genomic_DNA"/>
</dbReference>